<dbReference type="EMBL" id="CP001932">
    <property type="protein sequence ID" value="ADD06911.1"/>
    <property type="molecule type" value="Genomic_DNA"/>
</dbReference>
<feature type="region of interest" description="Disordered" evidence="1">
    <location>
        <begin position="1"/>
        <end position="96"/>
    </location>
</feature>
<evidence type="ECO:0000256" key="1">
    <source>
        <dbReference type="SAM" id="MobiDB-lite"/>
    </source>
</evidence>
<dbReference type="PaxDb" id="547559-Nmag_3361"/>
<evidence type="ECO:0000313" key="2">
    <source>
        <dbReference type="EMBL" id="ADD06911.1"/>
    </source>
</evidence>
<name>D3SSR6_NATMM</name>
<dbReference type="Proteomes" id="UP000001879">
    <property type="component" value="Chromosome"/>
</dbReference>
<dbReference type="STRING" id="547559.Nmag_3361"/>
<feature type="compositionally biased region" description="Polar residues" evidence="1">
    <location>
        <begin position="47"/>
        <end position="63"/>
    </location>
</feature>
<dbReference type="AlphaFoldDB" id="D3SSR6"/>
<feature type="compositionally biased region" description="Basic and acidic residues" evidence="1">
    <location>
        <begin position="11"/>
        <end position="22"/>
    </location>
</feature>
<proteinExistence type="predicted"/>
<dbReference type="HOGENOM" id="CLU_2353291_0_0_2"/>
<organism evidence="2 3">
    <name type="scientific">Natrialba magadii (strain ATCC 43099 / DSM 3394 / CCM 3739 / CIP 104546 / IAM 13178 / JCM 8861 / NBRC 102185 / NCIMB 2190 / MS3)</name>
    <name type="common">Natronobacterium magadii</name>
    <dbReference type="NCBI Taxonomy" id="547559"/>
    <lineage>
        <taxon>Archaea</taxon>
        <taxon>Methanobacteriati</taxon>
        <taxon>Methanobacteriota</taxon>
        <taxon>Stenosarchaea group</taxon>
        <taxon>Halobacteria</taxon>
        <taxon>Halobacteriales</taxon>
        <taxon>Natrialbaceae</taxon>
        <taxon>Natrialba</taxon>
    </lineage>
</organism>
<reference evidence="3" key="1">
    <citation type="submission" date="2010-02" db="EMBL/GenBank/DDBJ databases">
        <title>Complete sequence of chromosome of Natrialba magadii ATCC 43099.</title>
        <authorList>
            <consortium name="US DOE Joint Genome Institute"/>
            <person name="Lucas S."/>
            <person name="Copeland A."/>
            <person name="Lapidus A."/>
            <person name="Cheng J.-F."/>
            <person name="Bruce D."/>
            <person name="Goodwin L."/>
            <person name="Pitluck S."/>
            <person name="Davenport K."/>
            <person name="Saunders E."/>
            <person name="Detter J.C."/>
            <person name="Han C."/>
            <person name="Tapia R."/>
            <person name="Land M."/>
            <person name="Hauser L."/>
            <person name="Kyrpides N."/>
            <person name="Mikhailova N."/>
            <person name="De Castro R.E."/>
            <person name="Maupin-Furlow J.A."/>
            <person name="Woyke T."/>
        </authorList>
    </citation>
    <scope>NUCLEOTIDE SEQUENCE [LARGE SCALE GENOMIC DNA]</scope>
    <source>
        <strain evidence="3">ATCC 43099 / DSM 3394 / CCM 3739 / CIP 104546 / IAM 13178 / JCM 8861 / NBRC 102185 / NCIMB 2190 / MS3</strain>
    </source>
</reference>
<evidence type="ECO:0000313" key="3">
    <source>
        <dbReference type="Proteomes" id="UP000001879"/>
    </source>
</evidence>
<gene>
    <name evidence="2" type="ordered locus">Nmag_3361</name>
</gene>
<sequence>MTRTTETTETDSLHRSQSDPPDRSLTTCSGTDGIEDAGAPLVPVSPMSDTAPSGPQVTGSISPKRSRTSVLEAECDAPLVPDLRPLEQNRRSKTSD</sequence>
<reference evidence="2 3" key="2">
    <citation type="journal article" date="2012" name="BMC Genomics">
        <title>A comparative genomics perspective on the genetic content of the alkaliphilic haloarchaeon Natrialba magadii ATCC 43099T.</title>
        <authorList>
            <person name="Siddaramappa S."/>
            <person name="Challacombe J.F."/>
            <person name="Decastro R.E."/>
            <person name="Pfeiffer F."/>
            <person name="Sastre D.E."/>
            <person name="Gimenez M.I."/>
            <person name="Paggi R.A."/>
            <person name="Detter J.C."/>
            <person name="Davenport K.W."/>
            <person name="Goodwin L.A."/>
            <person name="Kyrpides N."/>
            <person name="Tapia R."/>
            <person name="Pitluck S."/>
            <person name="Lucas S."/>
            <person name="Woyke T."/>
            <person name="Maupin-Furlow J.A."/>
        </authorList>
    </citation>
    <scope>NUCLEOTIDE SEQUENCE [LARGE SCALE GENOMIC DNA]</scope>
    <source>
        <strain evidence="3">ATCC 43099 / DSM 3394 / CCM 3739 / CIP 104546 / IAM 13178 / JCM 8861 / NBRC 102185 / NCIMB 2190 / MS3</strain>
    </source>
</reference>
<feature type="compositionally biased region" description="Basic and acidic residues" evidence="1">
    <location>
        <begin position="84"/>
        <end position="96"/>
    </location>
</feature>
<keyword evidence="3" id="KW-1185">Reference proteome</keyword>
<accession>D3SSR6</accession>
<protein>
    <submittedName>
        <fullName evidence="2">Uncharacterized protein</fullName>
    </submittedName>
</protein>
<dbReference type="eggNOG" id="ENOG502N5F2">
    <property type="taxonomic scope" value="Archaea"/>
</dbReference>
<dbReference type="KEGG" id="nmg:Nmag_3361"/>